<feature type="non-terminal residue" evidence="2">
    <location>
        <position position="219"/>
    </location>
</feature>
<protein>
    <submittedName>
        <fullName evidence="2">Uncharacterized protein</fullName>
    </submittedName>
</protein>
<dbReference type="Proteomes" id="UP001626550">
    <property type="component" value="Unassembled WGS sequence"/>
</dbReference>
<comment type="caution">
    <text evidence="2">The sequence shown here is derived from an EMBL/GenBank/DDBJ whole genome shotgun (WGS) entry which is preliminary data.</text>
</comment>
<sequence length="219" mass="24839">MPWKDSELIACVSKITRKLNISTNITRKLDITPELFEDILAQLGATPRLETALNDSTQLPITPEQRYRAVLTTIEQRLAVPLSHISPSSLTTFDNENLGNLIEILDVLVNQLNLLTLPSAEELAKVKQTEERTVEGAVEEFPAIENVDEDMFMTPRRKCLRALLGECMKTQSRQRFRPALKVKHVQIAPQIQTHDSSDQSLLKPHYRPLIRPPKTPNKT</sequence>
<dbReference type="EMBL" id="JBJKFK010004191">
    <property type="protein sequence ID" value="KAL3309194.1"/>
    <property type="molecule type" value="Genomic_DNA"/>
</dbReference>
<dbReference type="AlphaFoldDB" id="A0ABD2PNV2"/>
<accession>A0ABD2PNV2</accession>
<feature type="region of interest" description="Disordered" evidence="1">
    <location>
        <begin position="193"/>
        <end position="219"/>
    </location>
</feature>
<evidence type="ECO:0000313" key="2">
    <source>
        <dbReference type="EMBL" id="KAL3309194.1"/>
    </source>
</evidence>
<organism evidence="2 3">
    <name type="scientific">Cichlidogyrus casuarinus</name>
    <dbReference type="NCBI Taxonomy" id="1844966"/>
    <lineage>
        <taxon>Eukaryota</taxon>
        <taxon>Metazoa</taxon>
        <taxon>Spiralia</taxon>
        <taxon>Lophotrochozoa</taxon>
        <taxon>Platyhelminthes</taxon>
        <taxon>Monogenea</taxon>
        <taxon>Monopisthocotylea</taxon>
        <taxon>Dactylogyridea</taxon>
        <taxon>Ancyrocephalidae</taxon>
        <taxon>Cichlidogyrus</taxon>
    </lineage>
</organism>
<name>A0ABD2PNV2_9PLAT</name>
<proteinExistence type="predicted"/>
<feature type="compositionally biased region" description="Pro residues" evidence="1">
    <location>
        <begin position="210"/>
        <end position="219"/>
    </location>
</feature>
<keyword evidence="3" id="KW-1185">Reference proteome</keyword>
<reference evidence="2 3" key="1">
    <citation type="submission" date="2024-11" db="EMBL/GenBank/DDBJ databases">
        <title>Adaptive evolution of stress response genes in parasites aligns with host niche diversity.</title>
        <authorList>
            <person name="Hahn C."/>
            <person name="Resl P."/>
        </authorList>
    </citation>
    <scope>NUCLEOTIDE SEQUENCE [LARGE SCALE GENOMIC DNA]</scope>
    <source>
        <strain evidence="2">EGGRZ-B1_66</strain>
        <tissue evidence="2">Body</tissue>
    </source>
</reference>
<gene>
    <name evidence="2" type="ORF">Ciccas_012261</name>
</gene>
<evidence type="ECO:0000256" key="1">
    <source>
        <dbReference type="SAM" id="MobiDB-lite"/>
    </source>
</evidence>
<evidence type="ECO:0000313" key="3">
    <source>
        <dbReference type="Proteomes" id="UP001626550"/>
    </source>
</evidence>